<comment type="similarity">
    <text evidence="2 15">Belongs to the phenylalanyl-tRNA synthetase beta subunit family. Type 1 subfamily.</text>
</comment>
<dbReference type="GO" id="GO:0140096">
    <property type="term" value="F:catalytic activity, acting on a protein"/>
    <property type="evidence" value="ECO:0007669"/>
    <property type="project" value="UniProtKB-ARBA"/>
</dbReference>
<evidence type="ECO:0000256" key="8">
    <source>
        <dbReference type="ARBA" id="ARBA00022741"/>
    </source>
</evidence>
<keyword evidence="8 15" id="KW-0547">Nucleotide-binding</keyword>
<evidence type="ECO:0000256" key="2">
    <source>
        <dbReference type="ARBA" id="ARBA00008653"/>
    </source>
</evidence>
<dbReference type="SUPFAM" id="SSF55681">
    <property type="entry name" value="Class II aaRS and biotin synthetases"/>
    <property type="match status" value="1"/>
</dbReference>
<dbReference type="NCBIfam" id="NF045760">
    <property type="entry name" value="YtpR"/>
    <property type="match status" value="1"/>
</dbReference>
<protein>
    <recommendedName>
        <fullName evidence="15">Phenylalanine--tRNA ligase beta subunit</fullName>
        <ecNumber evidence="15">6.1.1.20</ecNumber>
    </recommendedName>
    <alternativeName>
        <fullName evidence="15">Phenylalanyl-tRNA synthetase beta subunit</fullName>
        <shortName evidence="15">PheRS</shortName>
    </alternativeName>
</protein>
<dbReference type="FunFam" id="3.30.70.380:FF:000001">
    <property type="entry name" value="Phenylalanine--tRNA ligase beta subunit"/>
    <property type="match status" value="1"/>
</dbReference>
<dbReference type="InterPro" id="IPR033714">
    <property type="entry name" value="tRNA_bind_bactPheRS"/>
</dbReference>
<feature type="binding site" evidence="15">
    <location>
        <position position="467"/>
    </location>
    <ligand>
        <name>Mg(2+)</name>
        <dbReference type="ChEBI" id="CHEBI:18420"/>
        <note>shared with alpha subunit</note>
    </ligand>
</feature>
<dbReference type="Gene3D" id="3.30.70.380">
    <property type="entry name" value="Ferrodoxin-fold anticodon-binding domain"/>
    <property type="match status" value="1"/>
</dbReference>
<feature type="domain" description="FDX-ACB" evidence="18">
    <location>
        <begin position="706"/>
        <end position="799"/>
    </location>
</feature>
<dbReference type="InterPro" id="IPR020825">
    <property type="entry name" value="Phe-tRNA_synthase-like_B3/B4"/>
</dbReference>
<dbReference type="NCBIfam" id="TIGR00472">
    <property type="entry name" value="pheT_bact"/>
    <property type="match status" value="1"/>
</dbReference>
<dbReference type="Pfam" id="PF03483">
    <property type="entry name" value="B3_4"/>
    <property type="match status" value="1"/>
</dbReference>
<dbReference type="AlphaFoldDB" id="A0A8A7KBG5"/>
<dbReference type="GO" id="GO:0000049">
    <property type="term" value="F:tRNA binding"/>
    <property type="evidence" value="ECO:0007669"/>
    <property type="project" value="UniProtKB-UniRule"/>
</dbReference>
<dbReference type="GO" id="GO:0009328">
    <property type="term" value="C:phenylalanine-tRNA ligase complex"/>
    <property type="evidence" value="ECO:0007669"/>
    <property type="project" value="TreeGrafter"/>
</dbReference>
<dbReference type="InterPro" id="IPR045864">
    <property type="entry name" value="aa-tRNA-synth_II/BPL/LPL"/>
</dbReference>
<dbReference type="Gene3D" id="3.30.930.10">
    <property type="entry name" value="Bira Bifunctional Protein, Domain 2"/>
    <property type="match status" value="1"/>
</dbReference>
<evidence type="ECO:0000256" key="3">
    <source>
        <dbReference type="ARBA" id="ARBA00011209"/>
    </source>
</evidence>
<evidence type="ECO:0000313" key="21">
    <source>
        <dbReference type="Proteomes" id="UP000665020"/>
    </source>
</evidence>
<feature type="domain" description="TRNA-binding" evidence="17">
    <location>
        <begin position="39"/>
        <end position="148"/>
    </location>
</feature>
<keyword evidence="6 15" id="KW-0436">Ligase</keyword>
<comment type="catalytic activity">
    <reaction evidence="14 15">
        <text>tRNA(Phe) + L-phenylalanine + ATP = L-phenylalanyl-tRNA(Phe) + AMP + diphosphate + H(+)</text>
        <dbReference type="Rhea" id="RHEA:19413"/>
        <dbReference type="Rhea" id="RHEA-COMP:9668"/>
        <dbReference type="Rhea" id="RHEA-COMP:9699"/>
        <dbReference type="ChEBI" id="CHEBI:15378"/>
        <dbReference type="ChEBI" id="CHEBI:30616"/>
        <dbReference type="ChEBI" id="CHEBI:33019"/>
        <dbReference type="ChEBI" id="CHEBI:58095"/>
        <dbReference type="ChEBI" id="CHEBI:78442"/>
        <dbReference type="ChEBI" id="CHEBI:78531"/>
        <dbReference type="ChEBI" id="CHEBI:456215"/>
        <dbReference type="EC" id="6.1.1.20"/>
    </reaction>
</comment>
<dbReference type="FunFam" id="3.30.56.10:FF:000002">
    <property type="entry name" value="Phenylalanine--tRNA ligase beta subunit"/>
    <property type="match status" value="1"/>
</dbReference>
<dbReference type="Gene3D" id="3.50.40.10">
    <property type="entry name" value="Phenylalanyl-trna Synthetase, Chain B, domain 3"/>
    <property type="match status" value="1"/>
</dbReference>
<organism evidence="20 21">
    <name type="scientific">Iocasia fonsfrigidae</name>
    <dbReference type="NCBI Taxonomy" id="2682810"/>
    <lineage>
        <taxon>Bacteria</taxon>
        <taxon>Bacillati</taxon>
        <taxon>Bacillota</taxon>
        <taxon>Clostridia</taxon>
        <taxon>Halanaerobiales</taxon>
        <taxon>Halanaerobiaceae</taxon>
        <taxon>Iocasia</taxon>
    </lineage>
</organism>
<evidence type="ECO:0000256" key="9">
    <source>
        <dbReference type="ARBA" id="ARBA00022840"/>
    </source>
</evidence>
<dbReference type="FunFam" id="2.40.50.140:FF:000045">
    <property type="entry name" value="Phenylalanine--tRNA ligase beta subunit"/>
    <property type="match status" value="1"/>
</dbReference>
<comment type="subunit">
    <text evidence="3 15">Tetramer of two alpha and two beta subunits.</text>
</comment>
<dbReference type="PROSITE" id="PS50886">
    <property type="entry name" value="TRBD"/>
    <property type="match status" value="1"/>
</dbReference>
<comment type="cofactor">
    <cofactor evidence="15">
        <name>Mg(2+)</name>
        <dbReference type="ChEBI" id="CHEBI:18420"/>
    </cofactor>
    <text evidence="15">Binds 2 magnesium ions per tetramer.</text>
</comment>
<dbReference type="InterPro" id="IPR009061">
    <property type="entry name" value="DNA-bd_dom_put_sf"/>
</dbReference>
<evidence type="ECO:0000256" key="14">
    <source>
        <dbReference type="ARBA" id="ARBA00049255"/>
    </source>
</evidence>
<dbReference type="Gene3D" id="3.30.56.10">
    <property type="match status" value="2"/>
</dbReference>
<dbReference type="InterPro" id="IPR045060">
    <property type="entry name" value="Phe-tRNA-ligase_IIc_bsu"/>
</dbReference>
<evidence type="ECO:0000256" key="11">
    <source>
        <dbReference type="ARBA" id="ARBA00022884"/>
    </source>
</evidence>
<evidence type="ECO:0000313" key="20">
    <source>
        <dbReference type="EMBL" id="QTL98580.1"/>
    </source>
</evidence>
<dbReference type="KEGG" id="ifn:GM661_11690"/>
<evidence type="ECO:0000256" key="6">
    <source>
        <dbReference type="ARBA" id="ARBA00022598"/>
    </source>
</evidence>
<keyword evidence="21" id="KW-1185">Reference proteome</keyword>
<dbReference type="SMART" id="SM00896">
    <property type="entry name" value="FDX-ACB"/>
    <property type="match status" value="1"/>
</dbReference>
<dbReference type="InterPro" id="IPR005147">
    <property type="entry name" value="tRNA_synthase_B5-dom"/>
</dbReference>
<evidence type="ECO:0000256" key="12">
    <source>
        <dbReference type="ARBA" id="ARBA00022917"/>
    </source>
</evidence>
<dbReference type="Pfam" id="PF01588">
    <property type="entry name" value="tRNA_bind"/>
    <property type="match status" value="1"/>
</dbReference>
<reference evidence="20" key="1">
    <citation type="submission" date="2019-12" db="EMBL/GenBank/DDBJ databases">
        <authorList>
            <person name="zhang j."/>
            <person name="sun C.M."/>
        </authorList>
    </citation>
    <scope>NUCLEOTIDE SEQUENCE</scope>
    <source>
        <strain evidence="20">NS-1</strain>
    </source>
</reference>
<dbReference type="EMBL" id="CP046640">
    <property type="protein sequence ID" value="QTL98580.1"/>
    <property type="molecule type" value="Genomic_DNA"/>
</dbReference>
<dbReference type="RefSeq" id="WP_230866991.1">
    <property type="nucleotide sequence ID" value="NZ_CP046640.1"/>
</dbReference>
<dbReference type="SUPFAM" id="SSF50249">
    <property type="entry name" value="Nucleic acid-binding proteins"/>
    <property type="match status" value="1"/>
</dbReference>
<dbReference type="SUPFAM" id="SSF56037">
    <property type="entry name" value="PheT/TilS domain"/>
    <property type="match status" value="1"/>
</dbReference>
<evidence type="ECO:0000256" key="7">
    <source>
        <dbReference type="ARBA" id="ARBA00022723"/>
    </source>
</evidence>
<dbReference type="Gene3D" id="2.40.50.140">
    <property type="entry name" value="Nucleic acid-binding proteins"/>
    <property type="match status" value="1"/>
</dbReference>
<keyword evidence="7 15" id="KW-0479">Metal-binding</keyword>
<keyword evidence="4 15" id="KW-0963">Cytoplasm</keyword>
<feature type="binding site" evidence="15">
    <location>
        <position position="464"/>
    </location>
    <ligand>
        <name>Mg(2+)</name>
        <dbReference type="ChEBI" id="CHEBI:18420"/>
        <note>shared with alpha subunit</note>
    </ligand>
</feature>
<dbReference type="GO" id="GO:0005524">
    <property type="term" value="F:ATP binding"/>
    <property type="evidence" value="ECO:0007669"/>
    <property type="project" value="UniProtKB-UniRule"/>
</dbReference>
<dbReference type="PROSITE" id="PS51447">
    <property type="entry name" value="FDX_ACB"/>
    <property type="match status" value="1"/>
</dbReference>
<dbReference type="InterPro" id="IPR002547">
    <property type="entry name" value="tRNA-bd_dom"/>
</dbReference>
<dbReference type="GO" id="GO:0016740">
    <property type="term" value="F:transferase activity"/>
    <property type="evidence" value="ECO:0007669"/>
    <property type="project" value="UniProtKB-ARBA"/>
</dbReference>
<dbReference type="PANTHER" id="PTHR10947">
    <property type="entry name" value="PHENYLALANYL-TRNA SYNTHETASE BETA CHAIN AND LEUCINE-RICH REPEAT-CONTAINING PROTEIN 47"/>
    <property type="match status" value="1"/>
</dbReference>
<evidence type="ECO:0000256" key="13">
    <source>
        <dbReference type="ARBA" id="ARBA00023146"/>
    </source>
</evidence>
<dbReference type="GO" id="GO:0004826">
    <property type="term" value="F:phenylalanine-tRNA ligase activity"/>
    <property type="evidence" value="ECO:0007669"/>
    <property type="project" value="UniProtKB-UniRule"/>
</dbReference>
<dbReference type="InterPro" id="IPR012340">
    <property type="entry name" value="NA-bd_OB-fold"/>
</dbReference>
<evidence type="ECO:0000256" key="16">
    <source>
        <dbReference type="PROSITE-ProRule" id="PRU00209"/>
    </source>
</evidence>
<dbReference type="SUPFAM" id="SSF46955">
    <property type="entry name" value="Putative DNA-binding domain"/>
    <property type="match status" value="1"/>
</dbReference>
<dbReference type="PANTHER" id="PTHR10947:SF0">
    <property type="entry name" value="PHENYLALANINE--TRNA LIGASE BETA SUBUNIT"/>
    <property type="match status" value="1"/>
</dbReference>
<dbReference type="InterPro" id="IPR005146">
    <property type="entry name" value="B3/B4_tRNA-bd"/>
</dbReference>
<evidence type="ECO:0000256" key="15">
    <source>
        <dbReference type="HAMAP-Rule" id="MF_00283"/>
    </source>
</evidence>
<dbReference type="CDD" id="cd00769">
    <property type="entry name" value="PheRS_beta_core"/>
    <property type="match status" value="1"/>
</dbReference>
<dbReference type="CDD" id="cd02796">
    <property type="entry name" value="tRNA_bind_bactPheRS"/>
    <property type="match status" value="1"/>
</dbReference>
<dbReference type="EC" id="6.1.1.20" evidence="15"/>
<dbReference type="FunFam" id="3.50.40.10:FF:000001">
    <property type="entry name" value="Phenylalanine--tRNA ligase beta subunit"/>
    <property type="match status" value="1"/>
</dbReference>
<dbReference type="Pfam" id="PF03484">
    <property type="entry name" value="B5"/>
    <property type="match status" value="1"/>
</dbReference>
<evidence type="ECO:0000256" key="4">
    <source>
        <dbReference type="ARBA" id="ARBA00022490"/>
    </source>
</evidence>
<dbReference type="GO" id="GO:0000287">
    <property type="term" value="F:magnesium ion binding"/>
    <property type="evidence" value="ECO:0007669"/>
    <property type="project" value="UniProtKB-UniRule"/>
</dbReference>
<gene>
    <name evidence="15" type="primary">pheT</name>
    <name evidence="20" type="ORF">GM661_11690</name>
</gene>
<keyword evidence="11 16" id="KW-0694">RNA-binding</keyword>
<evidence type="ECO:0000259" key="19">
    <source>
        <dbReference type="PROSITE" id="PS51483"/>
    </source>
</evidence>
<dbReference type="InterPro" id="IPR041616">
    <property type="entry name" value="PheRS_beta_core"/>
</dbReference>
<name>A0A8A7KBG5_9FIRM</name>
<keyword evidence="13 15" id="KW-0030">Aminoacyl-tRNA synthetase</keyword>
<evidence type="ECO:0000256" key="5">
    <source>
        <dbReference type="ARBA" id="ARBA00022555"/>
    </source>
</evidence>
<dbReference type="GO" id="GO:0006432">
    <property type="term" value="P:phenylalanyl-tRNA aminoacylation"/>
    <property type="evidence" value="ECO:0007669"/>
    <property type="project" value="UniProtKB-UniRule"/>
</dbReference>
<keyword evidence="12 15" id="KW-0648">Protein biosynthesis</keyword>
<feature type="binding site" evidence="15">
    <location>
        <position position="468"/>
    </location>
    <ligand>
        <name>Mg(2+)</name>
        <dbReference type="ChEBI" id="CHEBI:18420"/>
        <note>shared with alpha subunit</note>
    </ligand>
</feature>
<keyword evidence="10 15" id="KW-0460">Magnesium</keyword>
<dbReference type="InterPro" id="IPR005121">
    <property type="entry name" value="Fdx_antiC-bd"/>
</dbReference>
<evidence type="ECO:0000259" key="17">
    <source>
        <dbReference type="PROSITE" id="PS50886"/>
    </source>
</evidence>
<dbReference type="SMART" id="SM00874">
    <property type="entry name" value="B5"/>
    <property type="match status" value="1"/>
</dbReference>
<keyword evidence="5 16" id="KW-0820">tRNA-binding</keyword>
<dbReference type="InterPro" id="IPR036690">
    <property type="entry name" value="Fdx_antiC-bd_sf"/>
</dbReference>
<feature type="domain" description="B5" evidence="19">
    <location>
        <begin position="404"/>
        <end position="480"/>
    </location>
</feature>
<sequence length="801" mass="90165">MKVSYNWLKRYIDLSYTPEELDYVLTMAGLEVDSMEYLGEGIEDIIIGEIEKIEEHPNADKLVICQLNTGDELLQIVTGAPNVVEGARVPVARTGVELPNGMKIKKTKLRGEPSNGMLCSTDELGLSQERASGIMILGEEAVPGEKLVKYLGLDDYVFDLDLTPNYARCLGMLGIARELKSLQEDVKVKRPEIKINNDNKEDIRDYVSIEVMDKELCPRYTGQIIKNVKIGPSPEWMQQNLKAAGIRPINNVVDITNYVLLEYNQPLHAFDFDTINEKKIIVRRARSGEKLITLDDQERQLNEEMLVIADTKEAVGLAGVMGGANSEVTEDTSTIFLESAYFNPVNIRKTAKKLGLPSEASHRFERGIDIEGVVEAGRRAAYLMQEYAAGEVVSGIIDIYPEPYQPLEIVLETDYVNNILGISLTAKDISQMLNKLGFLIKGEKEGLVKVAVPSYRNDVEREADLIEELARVYGYNNIPVTVPESKQQGGKTSQQSLEDISRELMISAGLDEIINFSLQGKEDYELFRLPEDSRLREWVRIKNPLNESYALMRTSLLPGIVELLSNNAKRQIDRMAVFEIGNVFFRQVGEEPFQQELKLAGGSMGYPEDSWQSAAADFFYLKGVLESYFSRLGIDSFLFKPARQSFLHPGRTASIELDGGEIGYLGELLPAIITELDLKERTALFQLDLTAVIKAVNLDKKYSKLPKYPAVERDLAILVKNEINSGEILRLLKREAGDILKKVEIFDLYEGDQIPEGLKSLAFKLLFQAEDRTLRDEEVNELFNKILKLLRNFFSAEIRGN</sequence>
<dbReference type="HAMAP" id="MF_00283">
    <property type="entry name" value="Phe_tRNA_synth_beta1"/>
    <property type="match status" value="1"/>
</dbReference>
<accession>A0A8A7KBG5</accession>
<proteinExistence type="inferred from homology"/>
<dbReference type="Proteomes" id="UP000665020">
    <property type="component" value="Chromosome"/>
</dbReference>
<dbReference type="Pfam" id="PF17759">
    <property type="entry name" value="tRNA_synthFbeta"/>
    <property type="match status" value="1"/>
</dbReference>
<dbReference type="SMART" id="SM00873">
    <property type="entry name" value="B3_4"/>
    <property type="match status" value="1"/>
</dbReference>
<dbReference type="InterPro" id="IPR004532">
    <property type="entry name" value="Phe-tRNA-ligase_IIc_bsu_bact"/>
</dbReference>
<evidence type="ECO:0000256" key="10">
    <source>
        <dbReference type="ARBA" id="ARBA00022842"/>
    </source>
</evidence>
<keyword evidence="9 15" id="KW-0067">ATP-binding</keyword>
<dbReference type="Pfam" id="PF03147">
    <property type="entry name" value="FDX-ACB"/>
    <property type="match status" value="1"/>
</dbReference>
<feature type="binding site" evidence="15">
    <location>
        <position position="458"/>
    </location>
    <ligand>
        <name>Mg(2+)</name>
        <dbReference type="ChEBI" id="CHEBI:18420"/>
        <note>shared with alpha subunit</note>
    </ligand>
</feature>
<dbReference type="PROSITE" id="PS51483">
    <property type="entry name" value="B5"/>
    <property type="match status" value="1"/>
</dbReference>
<comment type="subcellular location">
    <subcellularLocation>
        <location evidence="1 15">Cytoplasm</location>
    </subcellularLocation>
</comment>
<evidence type="ECO:0000259" key="18">
    <source>
        <dbReference type="PROSITE" id="PS51447"/>
    </source>
</evidence>
<dbReference type="SUPFAM" id="SSF54991">
    <property type="entry name" value="Anticodon-binding domain of PheRS"/>
    <property type="match status" value="1"/>
</dbReference>
<evidence type="ECO:0000256" key="1">
    <source>
        <dbReference type="ARBA" id="ARBA00004496"/>
    </source>
</evidence>